<dbReference type="EMBL" id="QHLY01000005">
    <property type="protein sequence ID" value="PXA72444.1"/>
    <property type="molecule type" value="Genomic_DNA"/>
</dbReference>
<keyword evidence="5" id="KW-1185">Reference proteome</keyword>
<dbReference type="GO" id="GO:0046872">
    <property type="term" value="F:metal ion binding"/>
    <property type="evidence" value="ECO:0007669"/>
    <property type="project" value="UniProtKB-KW"/>
</dbReference>
<proteinExistence type="inferred from homology"/>
<evidence type="ECO:0000313" key="4">
    <source>
        <dbReference type="EMBL" id="PXA72444.1"/>
    </source>
</evidence>
<comment type="cofactor">
    <cofactor evidence="3">
        <name>Mg(2+)</name>
        <dbReference type="ChEBI" id="CHEBI:18420"/>
    </cofactor>
    <text evidence="3">Binds 2 magnesium ions per subunit.</text>
</comment>
<evidence type="ECO:0000313" key="5">
    <source>
        <dbReference type="Proteomes" id="UP000246722"/>
    </source>
</evidence>
<dbReference type="PANTHER" id="PTHR16222">
    <property type="entry name" value="ADP-RIBOSYLGLYCOHYDROLASE"/>
    <property type="match status" value="1"/>
</dbReference>
<organism evidence="4 5">
    <name type="scientific">Cryobacterium arcticum</name>
    <dbReference type="NCBI Taxonomy" id="670052"/>
    <lineage>
        <taxon>Bacteria</taxon>
        <taxon>Bacillati</taxon>
        <taxon>Actinomycetota</taxon>
        <taxon>Actinomycetes</taxon>
        <taxon>Micrococcales</taxon>
        <taxon>Microbacteriaceae</taxon>
        <taxon>Cryobacterium</taxon>
    </lineage>
</organism>
<dbReference type="Gene3D" id="1.10.4080.10">
    <property type="entry name" value="ADP-ribosylation/Crystallin J1"/>
    <property type="match status" value="1"/>
</dbReference>
<feature type="binding site" evidence="3">
    <location>
        <position position="42"/>
    </location>
    <ligand>
        <name>Mg(2+)</name>
        <dbReference type="ChEBI" id="CHEBI:18420"/>
        <label>1</label>
    </ligand>
</feature>
<feature type="binding site" evidence="3">
    <location>
        <position position="265"/>
    </location>
    <ligand>
        <name>Mg(2+)</name>
        <dbReference type="ChEBI" id="CHEBI:18420"/>
        <label>1</label>
    </ligand>
</feature>
<keyword evidence="2 4" id="KW-0378">Hydrolase</keyword>
<comment type="similarity">
    <text evidence="1">Belongs to the ADP-ribosylglycohydrolase family.</text>
</comment>
<gene>
    <name evidence="4" type="ORF">CTB96_05405</name>
</gene>
<sequence>MPSQMMSRPEVLQRFGPGGLAGFEPAADDHPLAAGMPAGSVTDDTEQALLLAGLLLAGAGHVDTADYARTLLDWEAGMRAKGSLDLLGPSTRGALARVLAGESTAESGRFGVTNGAAMRVAPVGILLPADDLPALVDRVVETALATHNTGVAIAGAAAVAAAVSAAVDGAGIVEATEVAIEAARLGAKRGYWVAAGQVAPRIRWAVGLMETSRPQESLDLVYRLVGTSLASQESVPAAFAVLALYPDDPWRACLAAASLGGDSDTIAAMAGAIGGAAHGGGGFPASAVETVSRVNHLDLPAVAAGLLALRRPVG</sequence>
<dbReference type="PANTHER" id="PTHR16222:SF24">
    <property type="entry name" value="ADP-RIBOSYLHYDROLASE ARH3"/>
    <property type="match status" value="1"/>
</dbReference>
<dbReference type="InterPro" id="IPR036705">
    <property type="entry name" value="Ribosyl_crysJ1_sf"/>
</dbReference>
<dbReference type="GO" id="GO:0016787">
    <property type="term" value="F:hydrolase activity"/>
    <property type="evidence" value="ECO:0007669"/>
    <property type="project" value="UniProtKB-KW"/>
</dbReference>
<feature type="binding site" evidence="3">
    <location>
        <position position="44"/>
    </location>
    <ligand>
        <name>Mg(2+)</name>
        <dbReference type="ChEBI" id="CHEBI:18420"/>
        <label>1</label>
    </ligand>
</feature>
<reference evidence="4 5" key="1">
    <citation type="submission" date="2018-05" db="EMBL/GenBank/DDBJ databases">
        <title>Genetic diversity of glacier-inhabiting Cryobacterium bacteria in China and description of Cryobacterium mengkeensis sp. nov. and Arthrobacter glacialis sp. nov.</title>
        <authorList>
            <person name="Liu Q."/>
            <person name="Xin Y.-H."/>
        </authorList>
    </citation>
    <scope>NUCLEOTIDE SEQUENCE [LARGE SCALE GENOMIC DNA]</scope>
    <source>
        <strain evidence="4 5">SK-1</strain>
    </source>
</reference>
<accession>A0A317ZYT6</accession>
<protein>
    <submittedName>
        <fullName evidence="4">ADP-ribosylglycohydrolase</fullName>
    </submittedName>
</protein>
<feature type="binding site" evidence="3">
    <location>
        <position position="262"/>
    </location>
    <ligand>
        <name>Mg(2+)</name>
        <dbReference type="ChEBI" id="CHEBI:18420"/>
        <label>1</label>
    </ligand>
</feature>
<dbReference type="OrthoDB" id="2822542at2"/>
<comment type="caution">
    <text evidence="4">The sequence shown here is derived from an EMBL/GenBank/DDBJ whole genome shotgun (WGS) entry which is preliminary data.</text>
</comment>
<feature type="binding site" evidence="3">
    <location>
        <position position="264"/>
    </location>
    <ligand>
        <name>Mg(2+)</name>
        <dbReference type="ChEBI" id="CHEBI:18420"/>
        <label>1</label>
    </ligand>
</feature>
<evidence type="ECO:0000256" key="2">
    <source>
        <dbReference type="ARBA" id="ARBA00022801"/>
    </source>
</evidence>
<dbReference type="Proteomes" id="UP000246722">
    <property type="component" value="Unassembled WGS sequence"/>
</dbReference>
<dbReference type="InterPro" id="IPR050792">
    <property type="entry name" value="ADP-ribosylglycohydrolase"/>
</dbReference>
<feature type="binding site" evidence="3">
    <location>
        <position position="43"/>
    </location>
    <ligand>
        <name>Mg(2+)</name>
        <dbReference type="ChEBI" id="CHEBI:18420"/>
        <label>1</label>
    </ligand>
</feature>
<name>A0A317ZYT6_9MICO</name>
<dbReference type="InterPro" id="IPR005502">
    <property type="entry name" value="Ribosyl_crysJ1"/>
</dbReference>
<dbReference type="AlphaFoldDB" id="A0A317ZYT6"/>
<keyword evidence="3" id="KW-0460">Magnesium</keyword>
<evidence type="ECO:0000256" key="1">
    <source>
        <dbReference type="ARBA" id="ARBA00010702"/>
    </source>
</evidence>
<dbReference type="SUPFAM" id="SSF101478">
    <property type="entry name" value="ADP-ribosylglycohydrolase"/>
    <property type="match status" value="1"/>
</dbReference>
<keyword evidence="3" id="KW-0479">Metal-binding</keyword>
<evidence type="ECO:0000256" key="3">
    <source>
        <dbReference type="PIRSR" id="PIRSR605502-1"/>
    </source>
</evidence>
<dbReference type="Pfam" id="PF03747">
    <property type="entry name" value="ADP_ribosyl_GH"/>
    <property type="match status" value="1"/>
</dbReference>